<gene>
    <name evidence="2" type="ORF">FAA97_03720</name>
</gene>
<evidence type="ECO:0000256" key="1">
    <source>
        <dbReference type="SAM" id="MobiDB-lite"/>
    </source>
</evidence>
<comment type="caution">
    <text evidence="2">The sequence shown here is derived from an EMBL/GenBank/DDBJ whole genome shotgun (WGS) entry which is preliminary data.</text>
</comment>
<evidence type="ECO:0000313" key="3">
    <source>
        <dbReference type="Proteomes" id="UP000308828"/>
    </source>
</evidence>
<sequence>MSTALEVSVEDESQPEAPKVQPTSRDGYPNFSGNLSAASVQMGNEEAAALQQQLTALSTARQSGAITEAQYQSRLVELRKLAAQHGADTQKAIAN</sequence>
<accession>A0A4S8P578</accession>
<protein>
    <recommendedName>
        <fullName evidence="4">SHOCT domain-containing protein</fullName>
    </recommendedName>
</protein>
<dbReference type="AlphaFoldDB" id="A0A4S8P578"/>
<dbReference type="Proteomes" id="UP000308828">
    <property type="component" value="Unassembled WGS sequence"/>
</dbReference>
<feature type="region of interest" description="Disordered" evidence="1">
    <location>
        <begin position="1"/>
        <end position="34"/>
    </location>
</feature>
<evidence type="ECO:0000313" key="2">
    <source>
        <dbReference type="EMBL" id="THV25317.1"/>
    </source>
</evidence>
<evidence type="ECO:0008006" key="4">
    <source>
        <dbReference type="Google" id="ProtNLM"/>
    </source>
</evidence>
<dbReference type="OrthoDB" id="8420575at2"/>
<dbReference type="EMBL" id="STGV01000001">
    <property type="protein sequence ID" value="THV25317.1"/>
    <property type="molecule type" value="Genomic_DNA"/>
</dbReference>
<dbReference type="RefSeq" id="WP_136597164.1">
    <property type="nucleotide sequence ID" value="NZ_STGV01000001.1"/>
</dbReference>
<organism evidence="2 3">
    <name type="scientific">Peteryoungia ipomoeae</name>
    <dbReference type="NCBI Taxonomy" id="1210932"/>
    <lineage>
        <taxon>Bacteria</taxon>
        <taxon>Pseudomonadati</taxon>
        <taxon>Pseudomonadota</taxon>
        <taxon>Alphaproteobacteria</taxon>
        <taxon>Hyphomicrobiales</taxon>
        <taxon>Rhizobiaceae</taxon>
        <taxon>Peteryoungia</taxon>
    </lineage>
</organism>
<keyword evidence="3" id="KW-1185">Reference proteome</keyword>
<name>A0A4S8P578_9HYPH</name>
<proteinExistence type="predicted"/>
<reference evidence="2 3" key="1">
    <citation type="submission" date="2019-04" db="EMBL/GenBank/DDBJ databases">
        <title>Genome sequence of strain shin9-1.</title>
        <authorList>
            <person name="Gao J."/>
            <person name="Sun J."/>
        </authorList>
    </citation>
    <scope>NUCLEOTIDE SEQUENCE [LARGE SCALE GENOMIC DNA]</scope>
    <source>
        <strain evidence="3">shin9-1</strain>
    </source>
</reference>